<organism evidence="11 12">
    <name type="scientific">Burkholderia reimsis</name>
    <dbReference type="NCBI Taxonomy" id="2234132"/>
    <lineage>
        <taxon>Bacteria</taxon>
        <taxon>Pseudomonadati</taxon>
        <taxon>Pseudomonadota</taxon>
        <taxon>Betaproteobacteria</taxon>
        <taxon>Burkholderiales</taxon>
        <taxon>Burkholderiaceae</taxon>
        <taxon>Burkholderia</taxon>
    </lineage>
</organism>
<comment type="similarity">
    <text evidence="2">Belongs to the binding-protein-dependent transport system permease family. CysTW subfamily.</text>
</comment>
<keyword evidence="5 8" id="KW-0812">Transmembrane</keyword>
<dbReference type="Pfam" id="PF00528">
    <property type="entry name" value="BPD_transp_1"/>
    <property type="match status" value="1"/>
</dbReference>
<feature type="chain" id="PRO_5016858336" evidence="9">
    <location>
        <begin position="29"/>
        <end position="335"/>
    </location>
</feature>
<dbReference type="RefSeq" id="WP_113045436.1">
    <property type="nucleotide sequence ID" value="NZ_QMFZ01000007.1"/>
</dbReference>
<dbReference type="SUPFAM" id="SSF161098">
    <property type="entry name" value="MetI-like"/>
    <property type="match status" value="1"/>
</dbReference>
<evidence type="ECO:0000256" key="2">
    <source>
        <dbReference type="ARBA" id="ARBA00007069"/>
    </source>
</evidence>
<dbReference type="InterPro" id="IPR035906">
    <property type="entry name" value="MetI-like_sf"/>
</dbReference>
<dbReference type="AlphaFoldDB" id="A0A365QXI7"/>
<gene>
    <name evidence="11" type="ORF">DPV79_11075</name>
</gene>
<dbReference type="Gene3D" id="1.10.3720.10">
    <property type="entry name" value="MetI-like"/>
    <property type="match status" value="1"/>
</dbReference>
<feature type="transmembrane region" description="Helical" evidence="8">
    <location>
        <begin position="253"/>
        <end position="275"/>
    </location>
</feature>
<dbReference type="CDD" id="cd06261">
    <property type="entry name" value="TM_PBP2"/>
    <property type="match status" value="1"/>
</dbReference>
<evidence type="ECO:0000256" key="6">
    <source>
        <dbReference type="ARBA" id="ARBA00022989"/>
    </source>
</evidence>
<keyword evidence="9" id="KW-0732">Signal</keyword>
<keyword evidence="3 8" id="KW-0813">Transport</keyword>
<comment type="subcellular location">
    <subcellularLocation>
        <location evidence="1 8">Cell membrane</location>
        <topology evidence="1 8">Multi-pass membrane protein</topology>
    </subcellularLocation>
</comment>
<dbReference type="PANTHER" id="PTHR42929">
    <property type="entry name" value="INNER MEMBRANE ABC TRANSPORTER PERMEASE PROTEIN YDCU-RELATED-RELATED"/>
    <property type="match status" value="1"/>
</dbReference>
<comment type="caution">
    <text evidence="11">The sequence shown here is derived from an EMBL/GenBank/DDBJ whole genome shotgun (WGS) entry which is preliminary data.</text>
</comment>
<dbReference type="GO" id="GO:0055085">
    <property type="term" value="P:transmembrane transport"/>
    <property type="evidence" value="ECO:0007669"/>
    <property type="project" value="InterPro"/>
</dbReference>
<name>A0A365QXI7_9BURK</name>
<feature type="transmembrane region" description="Helical" evidence="8">
    <location>
        <begin position="198"/>
        <end position="220"/>
    </location>
</feature>
<evidence type="ECO:0000256" key="3">
    <source>
        <dbReference type="ARBA" id="ARBA00022448"/>
    </source>
</evidence>
<keyword evidence="7 8" id="KW-0472">Membrane</keyword>
<dbReference type="PROSITE" id="PS50928">
    <property type="entry name" value="ABC_TM1"/>
    <property type="match status" value="1"/>
</dbReference>
<evidence type="ECO:0000313" key="11">
    <source>
        <dbReference type="EMBL" id="RBB40408.1"/>
    </source>
</evidence>
<dbReference type="Proteomes" id="UP000252458">
    <property type="component" value="Unassembled WGS sequence"/>
</dbReference>
<proteinExistence type="inferred from homology"/>
<protein>
    <submittedName>
        <fullName evidence="11">ABC transporter permease</fullName>
    </submittedName>
</protein>
<evidence type="ECO:0000259" key="10">
    <source>
        <dbReference type="PROSITE" id="PS50928"/>
    </source>
</evidence>
<accession>A0A365QXI7</accession>
<dbReference type="GO" id="GO:0005886">
    <property type="term" value="C:plasma membrane"/>
    <property type="evidence" value="ECO:0007669"/>
    <property type="project" value="UniProtKB-SubCell"/>
</dbReference>
<feature type="transmembrane region" description="Helical" evidence="8">
    <location>
        <begin position="113"/>
        <end position="137"/>
    </location>
</feature>
<evidence type="ECO:0000256" key="7">
    <source>
        <dbReference type="ARBA" id="ARBA00023136"/>
    </source>
</evidence>
<keyword evidence="6 8" id="KW-1133">Transmembrane helix</keyword>
<evidence type="ECO:0000256" key="1">
    <source>
        <dbReference type="ARBA" id="ARBA00004651"/>
    </source>
</evidence>
<evidence type="ECO:0000256" key="5">
    <source>
        <dbReference type="ARBA" id="ARBA00022692"/>
    </source>
</evidence>
<dbReference type="PANTHER" id="PTHR42929:SF5">
    <property type="entry name" value="ABC TRANSPORTER PERMEASE PROTEIN"/>
    <property type="match status" value="1"/>
</dbReference>
<keyword evidence="12" id="KW-1185">Reference proteome</keyword>
<evidence type="ECO:0000256" key="9">
    <source>
        <dbReference type="SAM" id="SignalP"/>
    </source>
</evidence>
<evidence type="ECO:0000256" key="8">
    <source>
        <dbReference type="RuleBase" id="RU363032"/>
    </source>
</evidence>
<sequence length="335" mass="35538">MRQPARPLPNDGAPATLAAATAAPAAPAAPAAADAMSPRAGGGHAPRASWRAHAPLWLMCAPAFALFAALVLVPLAMTFMLTFYRFDPATGPIAAFQFGNYAEVLGSSYFHTIFARTFGIAALTTAICVAIGTPEAYVLSKMRDPWRSLFLLAILAPLLVSVVVRAFGWSMLLNTSGLVNQALGLAGLGPYKLEYTTFAIVIALVHVMLPFMVIPVWTALQRLDPQTEHAALSLGASPFTTLRRIVLPQLMPGVLSGSLMVFGLSASAFAIPGLLGGRRLKVAATAVYDEFLGSLNWPLGATIAVLLLVANLVVMLTYYRVLERRYARSLGGASR</sequence>
<feature type="signal peptide" evidence="9">
    <location>
        <begin position="1"/>
        <end position="28"/>
    </location>
</feature>
<reference evidence="11 12" key="1">
    <citation type="submission" date="2018-06" db="EMBL/GenBank/DDBJ databases">
        <title>Draft genome sequence of Burkholderia reimsis strain BE51 isolated from a French agricultural soil.</title>
        <authorList>
            <person name="Esmaeel Q."/>
        </authorList>
    </citation>
    <scope>NUCLEOTIDE SEQUENCE [LARGE SCALE GENOMIC DNA]</scope>
    <source>
        <strain evidence="11 12">BE51</strain>
    </source>
</reference>
<feature type="transmembrane region" description="Helical" evidence="8">
    <location>
        <begin position="56"/>
        <end position="84"/>
    </location>
</feature>
<dbReference type="InterPro" id="IPR000515">
    <property type="entry name" value="MetI-like"/>
</dbReference>
<dbReference type="EMBL" id="QMFZ01000007">
    <property type="protein sequence ID" value="RBB40408.1"/>
    <property type="molecule type" value="Genomic_DNA"/>
</dbReference>
<keyword evidence="4" id="KW-1003">Cell membrane</keyword>
<evidence type="ECO:0000256" key="4">
    <source>
        <dbReference type="ARBA" id="ARBA00022475"/>
    </source>
</evidence>
<feature type="domain" description="ABC transmembrane type-1" evidence="10">
    <location>
        <begin position="114"/>
        <end position="318"/>
    </location>
</feature>
<feature type="transmembrane region" description="Helical" evidence="8">
    <location>
        <begin position="149"/>
        <end position="168"/>
    </location>
</feature>
<evidence type="ECO:0000313" key="12">
    <source>
        <dbReference type="Proteomes" id="UP000252458"/>
    </source>
</evidence>
<feature type="transmembrane region" description="Helical" evidence="8">
    <location>
        <begin position="295"/>
        <end position="319"/>
    </location>
</feature>